<keyword evidence="1" id="KW-1133">Transmembrane helix</keyword>
<dbReference type="Proteomes" id="UP000278475">
    <property type="component" value="Unassembled WGS sequence"/>
</dbReference>
<dbReference type="EMBL" id="QMQV01000061">
    <property type="protein sequence ID" value="RLE48726.1"/>
    <property type="molecule type" value="Genomic_DNA"/>
</dbReference>
<evidence type="ECO:0000259" key="2">
    <source>
        <dbReference type="Pfam" id="PF10882"/>
    </source>
</evidence>
<feature type="transmembrane region" description="Helical" evidence="1">
    <location>
        <begin position="12"/>
        <end position="36"/>
    </location>
</feature>
<name>A0A497ENE8_9CREN</name>
<dbReference type="AlphaFoldDB" id="A0A497ENE8"/>
<evidence type="ECO:0000256" key="1">
    <source>
        <dbReference type="SAM" id="Phobius"/>
    </source>
</evidence>
<keyword evidence="1" id="KW-0472">Membrane</keyword>
<evidence type="ECO:0000313" key="4">
    <source>
        <dbReference type="Proteomes" id="UP000278475"/>
    </source>
</evidence>
<proteinExistence type="predicted"/>
<organism evidence="3 4">
    <name type="scientific">Thermoproteota archaeon</name>
    <dbReference type="NCBI Taxonomy" id="2056631"/>
    <lineage>
        <taxon>Archaea</taxon>
        <taxon>Thermoproteota</taxon>
    </lineage>
</organism>
<accession>A0A497ENE8</accession>
<protein>
    <recommendedName>
        <fullName evidence="2">Bacterial Pleckstrin homology domain-containing protein</fullName>
    </recommendedName>
</protein>
<comment type="caution">
    <text evidence="3">The sequence shown here is derived from an EMBL/GenBank/DDBJ whole genome shotgun (WGS) entry which is preliminary data.</text>
</comment>
<sequence length="169" mass="19196">MNVMRFNASYGSAVKVITIATFSILAFLNALFLALCLRKVVPIYPFLFMLTFSTAFMALGYAFSPRCYELTKSELVVKRALRCVRIPYHKVVEVKPLSSLSLKHIRLFGMGGLFGFYGLYYVSGLGKLWLYITKWKNLVLVKAVDKSYVLSPDDREGFIKALSDVLTHR</sequence>
<keyword evidence="1" id="KW-0812">Transmembrane</keyword>
<feature type="domain" description="Bacterial Pleckstrin homology" evidence="2">
    <location>
        <begin position="68"/>
        <end position="163"/>
    </location>
</feature>
<reference evidence="3 4" key="1">
    <citation type="submission" date="2018-06" db="EMBL/GenBank/DDBJ databases">
        <title>Extensive metabolic versatility and redundancy in microbially diverse, dynamic hydrothermal sediments.</title>
        <authorList>
            <person name="Dombrowski N."/>
            <person name="Teske A."/>
            <person name="Baker B.J."/>
        </authorList>
    </citation>
    <scope>NUCLEOTIDE SEQUENCE [LARGE SCALE GENOMIC DNA]</scope>
    <source>
        <strain evidence="3">B66_G16</strain>
    </source>
</reference>
<dbReference type="InterPro" id="IPR027783">
    <property type="entry name" value="Bacterial_PH-related"/>
</dbReference>
<dbReference type="Pfam" id="PF10882">
    <property type="entry name" value="bPH_5"/>
    <property type="match status" value="1"/>
</dbReference>
<feature type="transmembrane region" description="Helical" evidence="1">
    <location>
        <begin position="43"/>
        <end position="63"/>
    </location>
</feature>
<feature type="transmembrane region" description="Helical" evidence="1">
    <location>
        <begin position="107"/>
        <end position="132"/>
    </location>
</feature>
<gene>
    <name evidence="3" type="ORF">DRJ31_06605</name>
</gene>
<evidence type="ECO:0000313" key="3">
    <source>
        <dbReference type="EMBL" id="RLE48726.1"/>
    </source>
</evidence>